<dbReference type="InterPro" id="IPR006059">
    <property type="entry name" value="SBP"/>
</dbReference>
<reference evidence="1" key="1">
    <citation type="submission" date="2019-08" db="EMBL/GenBank/DDBJ databases">
        <authorList>
            <person name="Kucharzyk K."/>
            <person name="Murdoch R.W."/>
            <person name="Higgins S."/>
            <person name="Loffler F."/>
        </authorList>
    </citation>
    <scope>NUCLEOTIDE SEQUENCE</scope>
</reference>
<organism evidence="1">
    <name type="scientific">bioreactor metagenome</name>
    <dbReference type="NCBI Taxonomy" id="1076179"/>
    <lineage>
        <taxon>unclassified sequences</taxon>
        <taxon>metagenomes</taxon>
        <taxon>ecological metagenomes</taxon>
    </lineage>
</organism>
<dbReference type="SUPFAM" id="SSF53850">
    <property type="entry name" value="Periplasmic binding protein-like II"/>
    <property type="match status" value="1"/>
</dbReference>
<name>A0A645GHG6_9ZZZZ</name>
<evidence type="ECO:0000313" key="1">
    <source>
        <dbReference type="EMBL" id="MPN26378.1"/>
    </source>
</evidence>
<sequence length="155" mass="17345">MGDTFEVGTAYFPYVNAEDKGGVSTGGGTLWMVNSGDEKKMDAAWEFITYMINPENQAVWNAKTGYFPINMQAHETETFKANIAKYPQFQTALDQLHDSSPEYVGSLLSVFPEVRQYVEDVTEEVFTKGLAPEDAVKKLADLANDAIEMYNLTNY</sequence>
<protein>
    <submittedName>
        <fullName evidence="1">sn-glycerol-3-phosphate-binding periplasmic protein UgpB</fullName>
    </submittedName>
</protein>
<accession>A0A645GHG6</accession>
<dbReference type="Gene3D" id="3.40.190.10">
    <property type="entry name" value="Periplasmic binding protein-like II"/>
    <property type="match status" value="1"/>
</dbReference>
<gene>
    <name evidence="1" type="primary">ugpB_12</name>
    <name evidence="1" type="ORF">SDC9_173802</name>
</gene>
<comment type="caution">
    <text evidence="1">The sequence shown here is derived from an EMBL/GenBank/DDBJ whole genome shotgun (WGS) entry which is preliminary data.</text>
</comment>
<proteinExistence type="predicted"/>
<dbReference type="Pfam" id="PF13416">
    <property type="entry name" value="SBP_bac_8"/>
    <property type="match status" value="1"/>
</dbReference>
<dbReference type="EMBL" id="VSSQ01075874">
    <property type="protein sequence ID" value="MPN26378.1"/>
    <property type="molecule type" value="Genomic_DNA"/>
</dbReference>
<dbReference type="AlphaFoldDB" id="A0A645GHG6"/>